<dbReference type="EMBL" id="WMIE01000001">
    <property type="protein sequence ID" value="MTH76357.1"/>
    <property type="molecule type" value="Genomic_DNA"/>
</dbReference>
<dbReference type="AlphaFoldDB" id="A0A6L6J6U1"/>
<evidence type="ECO:0000256" key="2">
    <source>
        <dbReference type="SAM" id="SignalP"/>
    </source>
</evidence>
<keyword evidence="4" id="KW-1185">Reference proteome</keyword>
<feature type="region of interest" description="Disordered" evidence="1">
    <location>
        <begin position="46"/>
        <end position="77"/>
    </location>
</feature>
<sequence length="214" mass="20933">MAKGFAAGLFHGALICGAGLAALSLAVPVTKPLPDPAPSVSPVAVIPEPAPAPQPTSTTTDSGTGPAAETLTVPEDSEFARGTDLAPTAPAPMAAVAPRATAPMVAAPADETVPATADPAIQPEARAEAPAPAVIQTPEGAAIDLPMIAPESPAPVEAATRIAPPGPDHQPDKSPDLGFSPDPASAPAAKDASGAGFNLSTPPDIGALRLTEPN</sequence>
<gene>
    <name evidence="3" type="ORF">GL286_01285</name>
</gene>
<accession>A0A6L6J6U1</accession>
<reference evidence="3 4" key="1">
    <citation type="submission" date="2019-11" db="EMBL/GenBank/DDBJ databases">
        <authorList>
            <person name="Dong K."/>
        </authorList>
    </citation>
    <scope>NUCLEOTIDE SEQUENCE [LARGE SCALE GENOMIC DNA]</scope>
    <source>
        <strain evidence="3 4">NBRC 111993</strain>
    </source>
</reference>
<feature type="compositionally biased region" description="Low complexity" evidence="1">
    <location>
        <begin position="55"/>
        <end position="68"/>
    </location>
</feature>
<proteinExistence type="predicted"/>
<evidence type="ECO:0000313" key="3">
    <source>
        <dbReference type="EMBL" id="MTH76357.1"/>
    </source>
</evidence>
<feature type="signal peptide" evidence="2">
    <location>
        <begin position="1"/>
        <end position="21"/>
    </location>
</feature>
<keyword evidence="2" id="KW-0732">Signal</keyword>
<feature type="region of interest" description="Disordered" evidence="1">
    <location>
        <begin position="151"/>
        <end position="214"/>
    </location>
</feature>
<dbReference type="RefSeq" id="WP_155093739.1">
    <property type="nucleotide sequence ID" value="NZ_WMIE01000001.1"/>
</dbReference>
<feature type="compositionally biased region" description="Low complexity" evidence="1">
    <location>
        <begin position="178"/>
        <end position="197"/>
    </location>
</feature>
<evidence type="ECO:0000256" key="1">
    <source>
        <dbReference type="SAM" id="MobiDB-lite"/>
    </source>
</evidence>
<comment type="caution">
    <text evidence="3">The sequence shown here is derived from an EMBL/GenBank/DDBJ whole genome shotgun (WGS) entry which is preliminary data.</text>
</comment>
<organism evidence="3 4">
    <name type="scientific">Paracoccus aestuariivivens</name>
    <dbReference type="NCBI Taxonomy" id="1820333"/>
    <lineage>
        <taxon>Bacteria</taxon>
        <taxon>Pseudomonadati</taxon>
        <taxon>Pseudomonadota</taxon>
        <taxon>Alphaproteobacteria</taxon>
        <taxon>Rhodobacterales</taxon>
        <taxon>Paracoccaceae</taxon>
        <taxon>Paracoccus</taxon>
    </lineage>
</organism>
<dbReference type="Proteomes" id="UP000478183">
    <property type="component" value="Unassembled WGS sequence"/>
</dbReference>
<feature type="chain" id="PRO_5026851793" evidence="2">
    <location>
        <begin position="22"/>
        <end position="214"/>
    </location>
</feature>
<evidence type="ECO:0000313" key="4">
    <source>
        <dbReference type="Proteomes" id="UP000478183"/>
    </source>
</evidence>
<name>A0A6L6J6U1_9RHOB</name>
<protein>
    <submittedName>
        <fullName evidence="3">Uncharacterized protein</fullName>
    </submittedName>
</protein>